<reference evidence="3" key="1">
    <citation type="journal article" date="2020" name="Stud. Mycol.">
        <title>101 Dothideomycetes genomes: a test case for predicting lifestyles and emergence of pathogens.</title>
        <authorList>
            <person name="Haridas S."/>
            <person name="Albert R."/>
            <person name="Binder M."/>
            <person name="Bloem J."/>
            <person name="Labutti K."/>
            <person name="Salamov A."/>
            <person name="Andreopoulos B."/>
            <person name="Baker S."/>
            <person name="Barry K."/>
            <person name="Bills G."/>
            <person name="Bluhm B."/>
            <person name="Cannon C."/>
            <person name="Castanera R."/>
            <person name="Culley D."/>
            <person name="Daum C."/>
            <person name="Ezra D."/>
            <person name="Gonzalez J."/>
            <person name="Henrissat B."/>
            <person name="Kuo A."/>
            <person name="Liang C."/>
            <person name="Lipzen A."/>
            <person name="Lutzoni F."/>
            <person name="Magnuson J."/>
            <person name="Mondo S."/>
            <person name="Nolan M."/>
            <person name="Ohm R."/>
            <person name="Pangilinan J."/>
            <person name="Park H.-J."/>
            <person name="Ramirez L."/>
            <person name="Alfaro M."/>
            <person name="Sun H."/>
            <person name="Tritt A."/>
            <person name="Yoshinaga Y."/>
            <person name="Zwiers L.-H."/>
            <person name="Turgeon B."/>
            <person name="Goodwin S."/>
            <person name="Spatafora J."/>
            <person name="Crous P."/>
            <person name="Grigoriev I."/>
        </authorList>
    </citation>
    <scope>NUCLEOTIDE SEQUENCE</scope>
    <source>
        <strain evidence="3">CBS 262.69</strain>
    </source>
</reference>
<feature type="compositionally biased region" description="Low complexity" evidence="1">
    <location>
        <begin position="232"/>
        <end position="257"/>
    </location>
</feature>
<feature type="compositionally biased region" description="Polar residues" evidence="1">
    <location>
        <begin position="348"/>
        <end position="363"/>
    </location>
</feature>
<feature type="region of interest" description="Disordered" evidence="1">
    <location>
        <begin position="228"/>
        <end position="273"/>
    </location>
</feature>
<feature type="chain" id="PRO_5026221938" evidence="2">
    <location>
        <begin position="22"/>
        <end position="445"/>
    </location>
</feature>
<feature type="compositionally biased region" description="Low complexity" evidence="1">
    <location>
        <begin position="365"/>
        <end position="377"/>
    </location>
</feature>
<keyword evidence="2" id="KW-0732">Signal</keyword>
<gene>
    <name evidence="3" type="ORF">EJ06DRAFT_550277</name>
</gene>
<name>A0A6G1HQX2_9PEZI</name>
<protein>
    <submittedName>
        <fullName evidence="3">Uncharacterized protein</fullName>
    </submittedName>
</protein>
<accession>A0A6G1HQX2</accession>
<dbReference type="Proteomes" id="UP000799640">
    <property type="component" value="Unassembled WGS sequence"/>
</dbReference>
<evidence type="ECO:0000256" key="2">
    <source>
        <dbReference type="SAM" id="SignalP"/>
    </source>
</evidence>
<evidence type="ECO:0000256" key="1">
    <source>
        <dbReference type="SAM" id="MobiDB-lite"/>
    </source>
</evidence>
<feature type="region of interest" description="Disordered" evidence="1">
    <location>
        <begin position="348"/>
        <end position="382"/>
    </location>
</feature>
<dbReference type="AlphaFoldDB" id="A0A6G1HQX2"/>
<dbReference type="EMBL" id="ML996700">
    <property type="protein sequence ID" value="KAF2398301.1"/>
    <property type="molecule type" value="Genomic_DNA"/>
</dbReference>
<feature type="signal peptide" evidence="2">
    <location>
        <begin position="1"/>
        <end position="21"/>
    </location>
</feature>
<evidence type="ECO:0000313" key="3">
    <source>
        <dbReference type="EMBL" id="KAF2398301.1"/>
    </source>
</evidence>
<proteinExistence type="predicted"/>
<keyword evidence="4" id="KW-1185">Reference proteome</keyword>
<organism evidence="3 4">
    <name type="scientific">Trichodelitschia bisporula</name>
    <dbReference type="NCBI Taxonomy" id="703511"/>
    <lineage>
        <taxon>Eukaryota</taxon>
        <taxon>Fungi</taxon>
        <taxon>Dikarya</taxon>
        <taxon>Ascomycota</taxon>
        <taxon>Pezizomycotina</taxon>
        <taxon>Dothideomycetes</taxon>
        <taxon>Dothideomycetes incertae sedis</taxon>
        <taxon>Phaeotrichales</taxon>
        <taxon>Phaeotrichaceae</taxon>
        <taxon>Trichodelitschia</taxon>
    </lineage>
</organism>
<evidence type="ECO:0000313" key="4">
    <source>
        <dbReference type="Proteomes" id="UP000799640"/>
    </source>
</evidence>
<sequence>MYFAKLVLFGGALTAYGGAAARFVGPVESASFGGYSKVVGSAVAPTGVQVVPFIEVKKPIATNAHWDVIAGRAVTPVCDSCSVGPGAFYPPFSYYGGNELTHYQETLGTASDSTQSTDSTTTIKETTTIQHTRTTVVTTHPTSDVSASSSCTSATSSTIESLSSSETYTSTITKSVVSVTAFSASTNTTDATQASPVPTSSSCTSSVVVVTATVSTFRSDVAGSLSPQITRAAAPETTGSSASESTSPPAPEIASSAVLESTSSAAPEMASAPVPEAVGSPTVSCFNPYGTLSLQPGQAFNGNMSTLMSVCVTAVQTLSSTSFMTVTQSVNRTTVGFLGTAIPQNMTQPFSNSTRTGNSTVAPMTTESTASTSTADAQFTNQTAPVTATGTSTCWDEPHSTFGSCSAPNATKTPLHSNASRTSEFRNGIGWTVLAVVCVIYFLGI</sequence>